<dbReference type="AlphaFoldDB" id="A0A0A2KM42"/>
<reference evidence="2 3" key="1">
    <citation type="journal article" date="2015" name="Mol. Plant Microbe Interact.">
        <title>Genome, transcriptome, and functional analyses of Penicillium expansum provide new insights into secondary metabolism and pathogenicity.</title>
        <authorList>
            <person name="Ballester A.R."/>
            <person name="Marcet-Houben M."/>
            <person name="Levin E."/>
            <person name="Sela N."/>
            <person name="Selma-Lazaro C."/>
            <person name="Carmona L."/>
            <person name="Wisniewski M."/>
            <person name="Droby S."/>
            <person name="Gonzalez-Candelas L."/>
            <person name="Gabaldon T."/>
        </authorList>
    </citation>
    <scope>NUCLEOTIDE SEQUENCE [LARGE SCALE GENOMIC DNA]</scope>
    <source>
        <strain evidence="2 3">PHI-1</strain>
    </source>
</reference>
<dbReference type="HOGENOM" id="CLU_1982324_0_0_1"/>
<gene>
    <name evidence="2" type="ORF">PITC_077900</name>
</gene>
<protein>
    <submittedName>
        <fullName evidence="2">Uncharacterized protein</fullName>
    </submittedName>
</protein>
<dbReference type="PhylomeDB" id="A0A0A2KM42"/>
<evidence type="ECO:0000313" key="3">
    <source>
        <dbReference type="Proteomes" id="UP000030104"/>
    </source>
</evidence>
<dbReference type="Proteomes" id="UP000030104">
    <property type="component" value="Unassembled WGS sequence"/>
</dbReference>
<dbReference type="OrthoDB" id="4369595at2759"/>
<organism evidence="2 3">
    <name type="scientific">Penicillium italicum</name>
    <name type="common">Blue mold</name>
    <dbReference type="NCBI Taxonomy" id="40296"/>
    <lineage>
        <taxon>Eukaryota</taxon>
        <taxon>Fungi</taxon>
        <taxon>Dikarya</taxon>
        <taxon>Ascomycota</taxon>
        <taxon>Pezizomycotina</taxon>
        <taxon>Eurotiomycetes</taxon>
        <taxon>Eurotiomycetidae</taxon>
        <taxon>Eurotiales</taxon>
        <taxon>Aspergillaceae</taxon>
        <taxon>Penicillium</taxon>
    </lineage>
</organism>
<dbReference type="OMA" id="ICSHVEC"/>
<accession>A0A0A2KM42</accession>
<sequence>MSVHAMSNAISSKFLTTETDNEGQNSTPLPYGWRLPQPNDSSYADAMTSPPMHRAQSVLAPFPEAVSALAPTLDYLSTGAPRLVPVWMRCCECENLVNPSLAAEEKCPICSHSKCRYCTTETVP</sequence>
<comment type="caution">
    <text evidence="2">The sequence shown here is derived from an EMBL/GenBank/DDBJ whole genome shotgun (WGS) entry which is preliminary data.</text>
</comment>
<feature type="region of interest" description="Disordered" evidence="1">
    <location>
        <begin position="14"/>
        <end position="34"/>
    </location>
</feature>
<evidence type="ECO:0000256" key="1">
    <source>
        <dbReference type="SAM" id="MobiDB-lite"/>
    </source>
</evidence>
<feature type="compositionally biased region" description="Polar residues" evidence="1">
    <location>
        <begin position="14"/>
        <end position="28"/>
    </location>
</feature>
<name>A0A0A2KM42_PENIT</name>
<keyword evidence="3" id="KW-1185">Reference proteome</keyword>
<evidence type="ECO:0000313" key="2">
    <source>
        <dbReference type="EMBL" id="KGO68849.1"/>
    </source>
</evidence>
<dbReference type="EMBL" id="JQGA01001176">
    <property type="protein sequence ID" value="KGO68849.1"/>
    <property type="molecule type" value="Genomic_DNA"/>
</dbReference>
<proteinExistence type="predicted"/>